<dbReference type="InterPro" id="IPR003593">
    <property type="entry name" value="AAA+_ATPase"/>
</dbReference>
<sequence length="180" mass="19540">MLRGIVNKVSAGYGDVSIFNGLSAEISLGARIAIVGPNGAGKTTLLSILAGEREPSSGGIDWIGRTPSISYYKQEAETVDAVDWTQAGLLQNRSHWHVPKDAQYAHASGGERVKMRLTATLAENREVLLLDEPTNHLDAESVERLIETLKNVRKQYCLSPMTGISSTVSRTPFSKSKTEN</sequence>
<dbReference type="InterPro" id="IPR003439">
    <property type="entry name" value="ABC_transporter-like_ATP-bd"/>
</dbReference>
<dbReference type="GO" id="GO:0005524">
    <property type="term" value="F:ATP binding"/>
    <property type="evidence" value="ECO:0007669"/>
    <property type="project" value="UniProtKB-KW"/>
</dbReference>
<evidence type="ECO:0000313" key="5">
    <source>
        <dbReference type="Proteomes" id="UP001303532"/>
    </source>
</evidence>
<dbReference type="InterPro" id="IPR051309">
    <property type="entry name" value="ABCF_ATPase"/>
</dbReference>
<dbReference type="CDD" id="cd03221">
    <property type="entry name" value="ABCF_EF-3"/>
    <property type="match status" value="1"/>
</dbReference>
<proteinExistence type="predicted"/>
<dbReference type="RefSeq" id="WP_323691938.1">
    <property type="nucleotide sequence ID" value="NZ_CP116341.1"/>
</dbReference>
<dbReference type="PANTHER" id="PTHR42855">
    <property type="entry name" value="ABC TRANSPORTER ATP-BINDING SUBUNIT"/>
    <property type="match status" value="1"/>
</dbReference>
<dbReference type="SUPFAM" id="SSF52540">
    <property type="entry name" value="P-loop containing nucleoside triphosphate hydrolases"/>
    <property type="match status" value="1"/>
</dbReference>
<dbReference type="Gene3D" id="3.40.50.300">
    <property type="entry name" value="P-loop containing nucleotide triphosphate hydrolases"/>
    <property type="match status" value="2"/>
</dbReference>
<dbReference type="Proteomes" id="UP001303532">
    <property type="component" value="Chromosome"/>
</dbReference>
<dbReference type="InterPro" id="IPR027417">
    <property type="entry name" value="P-loop_NTPase"/>
</dbReference>
<dbReference type="PROSITE" id="PS50893">
    <property type="entry name" value="ABC_TRANSPORTER_2"/>
    <property type="match status" value="1"/>
</dbReference>
<dbReference type="PANTHER" id="PTHR42855:SF1">
    <property type="entry name" value="ABC TRANSPORTER DOMAIN-CONTAINING PROTEIN"/>
    <property type="match status" value="1"/>
</dbReference>
<evidence type="ECO:0000256" key="2">
    <source>
        <dbReference type="ARBA" id="ARBA00022840"/>
    </source>
</evidence>
<evidence type="ECO:0000256" key="1">
    <source>
        <dbReference type="ARBA" id="ARBA00022741"/>
    </source>
</evidence>
<reference evidence="4 5" key="1">
    <citation type="submission" date="2023-01" db="EMBL/GenBank/DDBJ databases">
        <title>Sporosarcina sp. nov., isolated from Korean tranditional fermented seafood 'Jeotgal'.</title>
        <authorList>
            <person name="Yang A.-I."/>
        </authorList>
    </citation>
    <scope>NUCLEOTIDE SEQUENCE [LARGE SCALE GENOMIC DNA]</scope>
    <source>
        <strain evidence="4 5">B2O-1</strain>
    </source>
</reference>
<keyword evidence="5" id="KW-1185">Reference proteome</keyword>
<evidence type="ECO:0000313" key="4">
    <source>
        <dbReference type="EMBL" id="WOV84280.1"/>
    </source>
</evidence>
<dbReference type="Pfam" id="PF00005">
    <property type="entry name" value="ABC_tran"/>
    <property type="match status" value="1"/>
</dbReference>
<evidence type="ECO:0000259" key="3">
    <source>
        <dbReference type="PROSITE" id="PS50893"/>
    </source>
</evidence>
<dbReference type="EMBL" id="CP116341">
    <property type="protein sequence ID" value="WOV84280.1"/>
    <property type="molecule type" value="Genomic_DNA"/>
</dbReference>
<accession>A0ABZ0KV26</accession>
<gene>
    <name evidence="4" type="ORF">PGH26_15665</name>
</gene>
<name>A0ABZ0KV26_9BACL</name>
<keyword evidence="1" id="KW-0547">Nucleotide-binding</keyword>
<keyword evidence="2 4" id="KW-0067">ATP-binding</keyword>
<organism evidence="4 5">
    <name type="scientific">Sporosarcina jeotgali</name>
    <dbReference type="NCBI Taxonomy" id="3020056"/>
    <lineage>
        <taxon>Bacteria</taxon>
        <taxon>Bacillati</taxon>
        <taxon>Bacillota</taxon>
        <taxon>Bacilli</taxon>
        <taxon>Bacillales</taxon>
        <taxon>Caryophanaceae</taxon>
        <taxon>Sporosarcina</taxon>
    </lineage>
</organism>
<protein>
    <submittedName>
        <fullName evidence="4">ATP-binding cassette domain-containing protein</fullName>
    </submittedName>
</protein>
<dbReference type="SMART" id="SM00382">
    <property type="entry name" value="AAA"/>
    <property type="match status" value="1"/>
</dbReference>
<feature type="domain" description="ABC transporter" evidence="3">
    <location>
        <begin position="1"/>
        <end position="180"/>
    </location>
</feature>